<evidence type="ECO:0000313" key="3">
    <source>
        <dbReference type="Proteomes" id="UP001055553"/>
    </source>
</evidence>
<feature type="transmembrane region" description="Helical" evidence="1">
    <location>
        <begin position="50"/>
        <end position="72"/>
    </location>
</feature>
<name>A0A915SIS6_9ARCH</name>
<dbReference type="RefSeq" id="WP_258393166.1">
    <property type="nucleotide sequence ID" value="NZ_AP019769.1"/>
</dbReference>
<proteinExistence type="predicted"/>
<dbReference type="KEGG" id="naer:MJ1_0715"/>
<keyword evidence="3" id="KW-1185">Reference proteome</keyword>
<keyword evidence="1" id="KW-0472">Membrane</keyword>
<dbReference type="AlphaFoldDB" id="A0A915SIS6"/>
<dbReference type="Proteomes" id="UP001055553">
    <property type="component" value="Chromosome"/>
</dbReference>
<evidence type="ECO:0000256" key="1">
    <source>
        <dbReference type="SAM" id="Phobius"/>
    </source>
</evidence>
<keyword evidence="1" id="KW-1133">Transmembrane helix</keyword>
<dbReference type="GeneID" id="74568656"/>
<evidence type="ECO:0000313" key="2">
    <source>
        <dbReference type="EMBL" id="BBL45857.1"/>
    </source>
</evidence>
<reference evidence="3" key="1">
    <citation type="journal article" date="2022" name="Int. J. Syst. Evol. Microbiol.">
        <title>Nanobdella aerobiophila gen. nov., sp. nov., a thermoacidophilic, obligate ectosymbiotic archaeon, and proposal of Nanobdellaceae fam. nov., Nanobdellales ord. nov. and Nanobdellia class. nov.</title>
        <authorList>
            <person name="Kato S."/>
            <person name="Ogasawara A."/>
            <person name="Itoh T."/>
            <person name="Sakai H.D."/>
            <person name="Shimizu M."/>
            <person name="Yuki M."/>
            <person name="Kaneko M."/>
            <person name="Takashina T."/>
            <person name="Ohkuma M."/>
        </authorList>
    </citation>
    <scope>NUCLEOTIDE SEQUENCE [LARGE SCALE GENOMIC DNA]</scope>
    <source>
        <strain evidence="3">MJ1</strain>
    </source>
</reference>
<feature type="transmembrane region" description="Helical" evidence="1">
    <location>
        <begin position="120"/>
        <end position="142"/>
    </location>
</feature>
<dbReference type="EMBL" id="AP019769">
    <property type="protein sequence ID" value="BBL45857.1"/>
    <property type="molecule type" value="Genomic_DNA"/>
</dbReference>
<feature type="transmembrane region" description="Helical" evidence="1">
    <location>
        <begin position="154"/>
        <end position="185"/>
    </location>
</feature>
<feature type="transmembrane region" description="Helical" evidence="1">
    <location>
        <begin position="6"/>
        <end position="30"/>
    </location>
</feature>
<organism evidence="2 3">
    <name type="scientific">Nanobdella aerobiophila</name>
    <dbReference type="NCBI Taxonomy" id="2586965"/>
    <lineage>
        <taxon>Archaea</taxon>
        <taxon>Nanobdellota</taxon>
        <taxon>Nanobdellia</taxon>
        <taxon>Nanobdellales</taxon>
        <taxon>Nanobdellaceae</taxon>
        <taxon>Nanobdella</taxon>
    </lineage>
</organism>
<sequence length="220" mass="24882">MDLGSYIYLLFSEYGIFTIVAPFLLIFSLLYGLLRKTGLFGKDNPNKERLYAIISIALSFYYLYNLGAVIFTQDFISFFFFEFLVLFFILMIIGLLASISQGFQPKEEEKGLYNKYKNSAYNSLVGILGLLVLFAFMYASSFSFTSFGAGASNILYSIFSFLINTGLLPLIIIFGVLFGIIGWLVRTPNKSPNKRKINPKLLLISAGEAPYQFFDEVSKK</sequence>
<feature type="transmembrane region" description="Helical" evidence="1">
    <location>
        <begin position="78"/>
        <end position="99"/>
    </location>
</feature>
<gene>
    <name evidence="2" type="ORF">MJ1_0715</name>
</gene>
<keyword evidence="1" id="KW-0812">Transmembrane</keyword>
<protein>
    <submittedName>
        <fullName evidence="2">Uncharacterized protein</fullName>
    </submittedName>
</protein>
<accession>A0A915SIS6</accession>